<dbReference type="EMBL" id="BK015303">
    <property type="protein sequence ID" value="DAE00495.1"/>
    <property type="molecule type" value="Genomic_DNA"/>
</dbReference>
<name>A0A8S5P089_9CAUD</name>
<evidence type="ECO:0000313" key="1">
    <source>
        <dbReference type="EMBL" id="DAE00495.1"/>
    </source>
</evidence>
<sequence length="166" mass="18741">MSERLNLVEERRAIGRLRALLRATEQMKATQRTSNNSGIIYYETKSAQEYDAMIPVTYDPTFPSGRIIKIETTFTARKQQWPYVLFLPQFYIGDNPDTLAGAQPITGSIIDQSSPDINKLEVPYQLVFSASATIDSPRPWQTKYVYAKCIFLGTDKGSFGMKASLL</sequence>
<organism evidence="1">
    <name type="scientific">Siphoviridae sp. ctg2r17</name>
    <dbReference type="NCBI Taxonomy" id="2825601"/>
    <lineage>
        <taxon>Viruses</taxon>
        <taxon>Duplodnaviria</taxon>
        <taxon>Heunggongvirae</taxon>
        <taxon>Uroviricota</taxon>
        <taxon>Caudoviricetes</taxon>
    </lineage>
</organism>
<proteinExistence type="predicted"/>
<accession>A0A8S5P089</accession>
<protein>
    <submittedName>
        <fullName evidence="1">Uncharacterized protein</fullName>
    </submittedName>
</protein>
<reference evidence="1" key="1">
    <citation type="journal article" date="2021" name="Proc. Natl. Acad. Sci. U.S.A.">
        <title>A Catalog of Tens of Thousands of Viruses from Human Metagenomes Reveals Hidden Associations with Chronic Diseases.</title>
        <authorList>
            <person name="Tisza M.J."/>
            <person name="Buck C.B."/>
        </authorList>
    </citation>
    <scope>NUCLEOTIDE SEQUENCE</scope>
    <source>
        <strain evidence="1">Ctg2r17</strain>
    </source>
</reference>